<feature type="chain" id="PRO_5042044566" evidence="1">
    <location>
        <begin position="23"/>
        <end position="80"/>
    </location>
</feature>
<organism evidence="2 3">
    <name type="scientific">Parelaphostrongylus tenuis</name>
    <name type="common">Meningeal worm</name>
    <dbReference type="NCBI Taxonomy" id="148309"/>
    <lineage>
        <taxon>Eukaryota</taxon>
        <taxon>Metazoa</taxon>
        <taxon>Ecdysozoa</taxon>
        <taxon>Nematoda</taxon>
        <taxon>Chromadorea</taxon>
        <taxon>Rhabditida</taxon>
        <taxon>Rhabditina</taxon>
        <taxon>Rhabditomorpha</taxon>
        <taxon>Strongyloidea</taxon>
        <taxon>Metastrongylidae</taxon>
        <taxon>Parelaphostrongylus</taxon>
    </lineage>
</organism>
<comment type="caution">
    <text evidence="2">The sequence shown here is derived from an EMBL/GenBank/DDBJ whole genome shotgun (WGS) entry which is preliminary data.</text>
</comment>
<dbReference type="EMBL" id="JAHQIW010007368">
    <property type="protein sequence ID" value="KAJ1373958.1"/>
    <property type="molecule type" value="Genomic_DNA"/>
</dbReference>
<dbReference type="AlphaFoldDB" id="A0AAD5WLQ7"/>
<name>A0AAD5WLQ7_PARTN</name>
<proteinExistence type="predicted"/>
<keyword evidence="3" id="KW-1185">Reference proteome</keyword>
<protein>
    <submittedName>
        <fullName evidence="2">Uncharacterized protein</fullName>
    </submittedName>
</protein>
<evidence type="ECO:0000256" key="1">
    <source>
        <dbReference type="SAM" id="SignalP"/>
    </source>
</evidence>
<sequence length="80" mass="9507">MNGKSPLFLVLIIIVQLTFTTTGYIQDSIPPEVKQPEWRDLGWAWRKRSSSFPERILRSMPLVKKNPDWHDLGWTWGRRK</sequence>
<gene>
    <name evidence="2" type="ORF">KIN20_036520</name>
</gene>
<dbReference type="Proteomes" id="UP001196413">
    <property type="component" value="Unassembled WGS sequence"/>
</dbReference>
<keyword evidence="1" id="KW-0732">Signal</keyword>
<evidence type="ECO:0000313" key="3">
    <source>
        <dbReference type="Proteomes" id="UP001196413"/>
    </source>
</evidence>
<evidence type="ECO:0000313" key="2">
    <source>
        <dbReference type="EMBL" id="KAJ1373958.1"/>
    </source>
</evidence>
<feature type="signal peptide" evidence="1">
    <location>
        <begin position="1"/>
        <end position="22"/>
    </location>
</feature>
<reference evidence="2" key="1">
    <citation type="submission" date="2021-06" db="EMBL/GenBank/DDBJ databases">
        <title>Parelaphostrongylus tenuis whole genome reference sequence.</title>
        <authorList>
            <person name="Garwood T.J."/>
            <person name="Larsen P.A."/>
            <person name="Fountain-Jones N.M."/>
            <person name="Garbe J.R."/>
            <person name="Macchietto M.G."/>
            <person name="Kania S.A."/>
            <person name="Gerhold R.W."/>
            <person name="Richards J.E."/>
            <person name="Wolf T.M."/>
        </authorList>
    </citation>
    <scope>NUCLEOTIDE SEQUENCE</scope>
    <source>
        <strain evidence="2">MNPRO001-30</strain>
        <tissue evidence="2">Meninges</tissue>
    </source>
</reference>
<accession>A0AAD5WLQ7</accession>